<keyword evidence="7" id="KW-0999">Mitochondrion inner membrane</keyword>
<dbReference type="Proteomes" id="UP000094385">
    <property type="component" value="Unassembled WGS sequence"/>
</dbReference>
<reference evidence="13 14" key="1">
    <citation type="journal article" date="2016" name="Proc. Natl. Acad. Sci. U.S.A.">
        <title>Comparative genomics of biotechnologically important yeasts.</title>
        <authorList>
            <person name="Riley R."/>
            <person name="Haridas S."/>
            <person name="Wolfe K.H."/>
            <person name="Lopes M.R."/>
            <person name="Hittinger C.T."/>
            <person name="Goeker M."/>
            <person name="Salamov A.A."/>
            <person name="Wisecaver J.H."/>
            <person name="Long T.M."/>
            <person name="Calvey C.H."/>
            <person name="Aerts A.L."/>
            <person name="Barry K.W."/>
            <person name="Choi C."/>
            <person name="Clum A."/>
            <person name="Coughlan A.Y."/>
            <person name="Deshpande S."/>
            <person name="Douglass A.P."/>
            <person name="Hanson S.J."/>
            <person name="Klenk H.-P."/>
            <person name="LaButti K.M."/>
            <person name="Lapidus A."/>
            <person name="Lindquist E.A."/>
            <person name="Lipzen A.M."/>
            <person name="Meier-Kolthoff J.P."/>
            <person name="Ohm R.A."/>
            <person name="Otillar R.P."/>
            <person name="Pangilinan J.L."/>
            <person name="Peng Y."/>
            <person name="Rokas A."/>
            <person name="Rosa C.A."/>
            <person name="Scheuner C."/>
            <person name="Sibirny A.A."/>
            <person name="Slot J.C."/>
            <person name="Stielow J.B."/>
            <person name="Sun H."/>
            <person name="Kurtzman C.P."/>
            <person name="Blackwell M."/>
            <person name="Grigoriev I.V."/>
            <person name="Jeffries T.W."/>
        </authorList>
    </citation>
    <scope>NUCLEOTIDE SEQUENCE [LARGE SCALE GENOMIC DNA]</scope>
    <source>
        <strain evidence="13 14">NRRL Y-11557</strain>
    </source>
</reference>
<evidence type="ECO:0000313" key="13">
    <source>
        <dbReference type="EMBL" id="ODQ75496.1"/>
    </source>
</evidence>
<keyword evidence="11 12" id="KW-0472">Membrane</keyword>
<dbReference type="GO" id="GO:0005743">
    <property type="term" value="C:mitochondrial inner membrane"/>
    <property type="evidence" value="ECO:0007669"/>
    <property type="project" value="UniProtKB-SubCell"/>
</dbReference>
<dbReference type="AlphaFoldDB" id="A0A1E3QCU8"/>
<name>A0A1E3QCU8_LIPST</name>
<comment type="subcellular location">
    <subcellularLocation>
        <location evidence="2">Mitochondrion inner membrane</location>
        <topology evidence="2">Single-pass membrane protein</topology>
        <orientation evidence="2">Matrix side</orientation>
    </subcellularLocation>
</comment>
<accession>A0A1E3QCU8</accession>
<keyword evidence="8" id="KW-0249">Electron transport</keyword>
<evidence type="ECO:0000256" key="10">
    <source>
        <dbReference type="ARBA" id="ARBA00023128"/>
    </source>
</evidence>
<keyword evidence="5" id="KW-0679">Respiratory chain</keyword>
<keyword evidence="4" id="KW-0813">Transport</keyword>
<evidence type="ECO:0000256" key="4">
    <source>
        <dbReference type="ARBA" id="ARBA00022448"/>
    </source>
</evidence>
<evidence type="ECO:0000256" key="1">
    <source>
        <dbReference type="ARBA" id="ARBA00003195"/>
    </source>
</evidence>
<protein>
    <recommendedName>
        <fullName evidence="15">NADH-ubiquinone oxidoreductase B12 subunit</fullName>
    </recommendedName>
</protein>
<evidence type="ECO:0000256" key="2">
    <source>
        <dbReference type="ARBA" id="ARBA00004298"/>
    </source>
</evidence>
<evidence type="ECO:0000256" key="5">
    <source>
        <dbReference type="ARBA" id="ARBA00022660"/>
    </source>
</evidence>
<evidence type="ECO:0000313" key="14">
    <source>
        <dbReference type="Proteomes" id="UP000094385"/>
    </source>
</evidence>
<dbReference type="STRING" id="675824.A0A1E3QCU8"/>
<comment type="function">
    <text evidence="1">Accessory subunit of the mitochondrial membrane respiratory chain NADH dehydrogenase (Complex I), that is believed not to be involved in catalysis. Complex I functions in the transfer of electrons from NADH to the respiratory chain. The immediate electron acceptor for the enzyme is believed to be ubiquinone.</text>
</comment>
<evidence type="ECO:0000256" key="11">
    <source>
        <dbReference type="ARBA" id="ARBA00023136"/>
    </source>
</evidence>
<keyword evidence="10" id="KW-0496">Mitochondrion</keyword>
<feature type="transmembrane region" description="Helical" evidence="12">
    <location>
        <begin position="37"/>
        <end position="55"/>
    </location>
</feature>
<dbReference type="InterPro" id="IPR012576">
    <property type="entry name" value="NDUFB3"/>
</dbReference>
<dbReference type="OrthoDB" id="521512at2759"/>
<evidence type="ECO:0000256" key="8">
    <source>
        <dbReference type="ARBA" id="ARBA00022982"/>
    </source>
</evidence>
<evidence type="ECO:0008006" key="15">
    <source>
        <dbReference type="Google" id="ProtNLM"/>
    </source>
</evidence>
<proteinExistence type="inferred from homology"/>
<dbReference type="Pfam" id="PF08122">
    <property type="entry name" value="NDUF_B12"/>
    <property type="match status" value="1"/>
</dbReference>
<comment type="similarity">
    <text evidence="3">Belongs to the complex I NDUFB3 subunit family.</text>
</comment>
<evidence type="ECO:0000256" key="3">
    <source>
        <dbReference type="ARBA" id="ARBA00005667"/>
    </source>
</evidence>
<evidence type="ECO:0000256" key="9">
    <source>
        <dbReference type="ARBA" id="ARBA00022989"/>
    </source>
</evidence>
<keyword evidence="14" id="KW-1185">Reference proteome</keyword>
<gene>
    <name evidence="13" type="ORF">LIPSTDRAFT_942</name>
</gene>
<dbReference type="GO" id="GO:0022900">
    <property type="term" value="P:electron transport chain"/>
    <property type="evidence" value="ECO:0007669"/>
    <property type="project" value="InterPro"/>
</dbReference>
<dbReference type="GO" id="GO:0032981">
    <property type="term" value="P:mitochondrial respiratory chain complex I assembly"/>
    <property type="evidence" value="ECO:0007669"/>
    <property type="project" value="TreeGrafter"/>
</dbReference>
<evidence type="ECO:0000256" key="12">
    <source>
        <dbReference type="SAM" id="Phobius"/>
    </source>
</evidence>
<dbReference type="EMBL" id="KV454290">
    <property type="protein sequence ID" value="ODQ75496.1"/>
    <property type="molecule type" value="Genomic_DNA"/>
</dbReference>
<evidence type="ECO:0000256" key="6">
    <source>
        <dbReference type="ARBA" id="ARBA00022692"/>
    </source>
</evidence>
<dbReference type="PANTHER" id="PTHR15082">
    <property type="entry name" value="NADH-UBIQUINONE OXIDOREDUCTASE B12 SUBUNIT"/>
    <property type="match status" value="1"/>
</dbReference>
<evidence type="ECO:0000256" key="7">
    <source>
        <dbReference type="ARBA" id="ARBA00022792"/>
    </source>
</evidence>
<organism evidence="13 14">
    <name type="scientific">Lipomyces starkeyi NRRL Y-11557</name>
    <dbReference type="NCBI Taxonomy" id="675824"/>
    <lineage>
        <taxon>Eukaryota</taxon>
        <taxon>Fungi</taxon>
        <taxon>Dikarya</taxon>
        <taxon>Ascomycota</taxon>
        <taxon>Saccharomycotina</taxon>
        <taxon>Lipomycetes</taxon>
        <taxon>Lipomycetales</taxon>
        <taxon>Lipomycetaceae</taxon>
        <taxon>Lipomyces</taxon>
    </lineage>
</organism>
<keyword evidence="9 12" id="KW-1133">Transmembrane helix</keyword>
<dbReference type="PANTHER" id="PTHR15082:SF2">
    <property type="entry name" value="NADH DEHYDROGENASE [UBIQUINONE] 1 BETA SUBCOMPLEX SUBUNIT 3"/>
    <property type="match status" value="1"/>
</dbReference>
<keyword evidence="6 12" id="KW-0812">Transmembrane</keyword>
<sequence length="65" mass="7404">MRPSRYSLAATPLKDPWEKREAWRYTGQFSRYNRLKGMFPGFGVGATAFVLYCVYEKLAATPGGH</sequence>